<keyword evidence="1" id="KW-0227">DNA damage</keyword>
<organism evidence="3 4">
    <name type="scientific">Blautia liquoris</name>
    <dbReference type="NCBI Taxonomy" id="2779518"/>
    <lineage>
        <taxon>Bacteria</taxon>
        <taxon>Bacillati</taxon>
        <taxon>Bacillota</taxon>
        <taxon>Clostridia</taxon>
        <taxon>Lachnospirales</taxon>
        <taxon>Lachnospiraceae</taxon>
        <taxon>Blautia</taxon>
    </lineage>
</organism>
<dbReference type="InterPro" id="IPR052520">
    <property type="entry name" value="ATL_DNA_repair"/>
</dbReference>
<proteinExistence type="predicted"/>
<evidence type="ECO:0000313" key="3">
    <source>
        <dbReference type="EMBL" id="QOV20897.1"/>
    </source>
</evidence>
<dbReference type="KEGG" id="bliq:INP51_02635"/>
<accession>A0A7M2RMW0</accession>
<gene>
    <name evidence="3" type="ORF">INP51_02635</name>
</gene>
<dbReference type="EMBL" id="CP063304">
    <property type="protein sequence ID" value="QOV20897.1"/>
    <property type="molecule type" value="Genomic_DNA"/>
</dbReference>
<evidence type="ECO:0000256" key="1">
    <source>
        <dbReference type="ARBA" id="ARBA00022763"/>
    </source>
</evidence>
<evidence type="ECO:0000259" key="2">
    <source>
        <dbReference type="Pfam" id="PF01035"/>
    </source>
</evidence>
<dbReference type="CDD" id="cd06445">
    <property type="entry name" value="ATase"/>
    <property type="match status" value="1"/>
</dbReference>
<dbReference type="GO" id="GO:0006281">
    <property type="term" value="P:DNA repair"/>
    <property type="evidence" value="ECO:0007669"/>
    <property type="project" value="InterPro"/>
</dbReference>
<dbReference type="PANTHER" id="PTHR42942:SF1">
    <property type="entry name" value="ALKYLTRANSFERASE-LIKE PROTEIN 1"/>
    <property type="match status" value="1"/>
</dbReference>
<keyword evidence="4" id="KW-1185">Reference proteome</keyword>
<name>A0A7M2RMW0_9FIRM</name>
<protein>
    <submittedName>
        <fullName evidence="3">MGMT family protein</fullName>
    </submittedName>
</protein>
<reference evidence="3 4" key="1">
    <citation type="submission" date="2020-10" db="EMBL/GenBank/DDBJ databases">
        <title>Blautia liquoris sp.nov., isolated from the mud in a fermentation cellar used for the production of Chinese strong-flavoured liquor.</title>
        <authorList>
            <person name="Lu L."/>
        </authorList>
    </citation>
    <scope>NUCLEOTIDE SEQUENCE [LARGE SCALE GENOMIC DNA]</scope>
    <source>
        <strain evidence="3 4">LZLJ-3</strain>
    </source>
</reference>
<dbReference type="InterPro" id="IPR036217">
    <property type="entry name" value="MethylDNA_cys_MeTrfase_DNAb"/>
</dbReference>
<dbReference type="PANTHER" id="PTHR42942">
    <property type="entry name" value="6-O-METHYLGUANINE DNA METHYLTRANSFERASE"/>
    <property type="match status" value="1"/>
</dbReference>
<dbReference type="InterPro" id="IPR014048">
    <property type="entry name" value="MethylDNA_cys_MeTrfase_DNA-bd"/>
</dbReference>
<dbReference type="AlphaFoldDB" id="A0A7M2RMW0"/>
<dbReference type="Gene3D" id="1.10.10.10">
    <property type="entry name" value="Winged helix-like DNA-binding domain superfamily/Winged helix DNA-binding domain"/>
    <property type="match status" value="1"/>
</dbReference>
<dbReference type="Proteomes" id="UP000593601">
    <property type="component" value="Chromosome"/>
</dbReference>
<evidence type="ECO:0000313" key="4">
    <source>
        <dbReference type="Proteomes" id="UP000593601"/>
    </source>
</evidence>
<dbReference type="RefSeq" id="WP_193737211.1">
    <property type="nucleotide sequence ID" value="NZ_CP063304.1"/>
</dbReference>
<sequence length="120" mass="13642">MDFYKRVALVCRRIPKGTTATYGQIALLCGYPKNSRQVGYALGHHLAEDAPAHRVVNTKGILSGADSFETPSRQRELLEKEGVAVTWTDQGYRVDLKTYGWKNTLRDALWIRNEFEARNI</sequence>
<dbReference type="Pfam" id="PF01035">
    <property type="entry name" value="DNA_binding_1"/>
    <property type="match status" value="1"/>
</dbReference>
<dbReference type="SUPFAM" id="SSF46767">
    <property type="entry name" value="Methylated DNA-protein cysteine methyltransferase, C-terminal domain"/>
    <property type="match status" value="1"/>
</dbReference>
<dbReference type="InterPro" id="IPR036388">
    <property type="entry name" value="WH-like_DNA-bd_sf"/>
</dbReference>
<feature type="domain" description="Methylated-DNA-[protein]-cysteine S-methyltransferase DNA binding" evidence="2">
    <location>
        <begin position="2"/>
        <end position="83"/>
    </location>
</feature>
<dbReference type="GO" id="GO:0003824">
    <property type="term" value="F:catalytic activity"/>
    <property type="evidence" value="ECO:0007669"/>
    <property type="project" value="InterPro"/>
</dbReference>